<evidence type="ECO:0000313" key="2">
    <source>
        <dbReference type="EMBL" id="KYH24361.1"/>
    </source>
</evidence>
<dbReference type="EMBL" id="LTAZ01000013">
    <property type="protein sequence ID" value="KYH24361.1"/>
    <property type="molecule type" value="Genomic_DNA"/>
</dbReference>
<organism evidence="2 3">
    <name type="scientific">Halalkalicoccus paucihalophilus</name>
    <dbReference type="NCBI Taxonomy" id="1008153"/>
    <lineage>
        <taxon>Archaea</taxon>
        <taxon>Methanobacteriati</taxon>
        <taxon>Methanobacteriota</taxon>
        <taxon>Stenosarchaea group</taxon>
        <taxon>Halobacteria</taxon>
        <taxon>Halobacteriales</taxon>
        <taxon>Halococcaceae</taxon>
        <taxon>Halalkalicoccus</taxon>
    </lineage>
</organism>
<comment type="caution">
    <text evidence="2">The sequence shown here is derived from an EMBL/GenBank/DDBJ whole genome shotgun (WGS) entry which is preliminary data.</text>
</comment>
<keyword evidence="3" id="KW-1185">Reference proteome</keyword>
<name>A0A151A9K4_9EURY</name>
<evidence type="ECO:0000313" key="3">
    <source>
        <dbReference type="Proteomes" id="UP000075321"/>
    </source>
</evidence>
<evidence type="ECO:0000256" key="1">
    <source>
        <dbReference type="SAM" id="MobiDB-lite"/>
    </source>
</evidence>
<dbReference type="AlphaFoldDB" id="A0A151A9K4"/>
<protein>
    <submittedName>
        <fullName evidence="2">Uncharacterized protein</fullName>
    </submittedName>
</protein>
<gene>
    <name evidence="2" type="ORF">HAPAU_33440</name>
</gene>
<dbReference type="PATRIC" id="fig|1008153.3.peg.3515"/>
<sequence length="92" mass="10105">MPYDSDRHSTRRTYFARTGALVGTTSLGMSALGSANVHDEKDDNDLEKKEPKDGGERKKEHNLFLTHFAELNGKNEVLPVTTVSNLLCSIAG</sequence>
<dbReference type="Proteomes" id="UP000075321">
    <property type="component" value="Unassembled WGS sequence"/>
</dbReference>
<feature type="region of interest" description="Disordered" evidence="1">
    <location>
        <begin position="32"/>
        <end position="59"/>
    </location>
</feature>
<feature type="compositionally biased region" description="Basic and acidic residues" evidence="1">
    <location>
        <begin position="37"/>
        <end position="59"/>
    </location>
</feature>
<reference evidence="2 3" key="1">
    <citation type="submission" date="2016-02" db="EMBL/GenBank/DDBJ databases">
        <title>Genome sequence of Halalkalicoccus paucihalophilus DSM 24557.</title>
        <authorList>
            <person name="Poehlein A."/>
            <person name="Daniel R."/>
        </authorList>
    </citation>
    <scope>NUCLEOTIDE SEQUENCE [LARGE SCALE GENOMIC DNA]</scope>
    <source>
        <strain evidence="2 3">DSM 24557</strain>
    </source>
</reference>
<proteinExistence type="predicted"/>
<accession>A0A151A9K4</accession>